<protein>
    <submittedName>
        <fullName evidence="1">Uncharacterized protein</fullName>
    </submittedName>
</protein>
<evidence type="ECO:0000313" key="2">
    <source>
        <dbReference type="Proteomes" id="UP001054252"/>
    </source>
</evidence>
<proteinExistence type="predicted"/>
<comment type="caution">
    <text evidence="1">The sequence shown here is derived from an EMBL/GenBank/DDBJ whole genome shotgun (WGS) entry which is preliminary data.</text>
</comment>
<dbReference type="AlphaFoldDB" id="A0AAV5I602"/>
<reference evidence="1 2" key="1">
    <citation type="journal article" date="2021" name="Commun. Biol.">
        <title>The genome of Shorea leprosula (Dipterocarpaceae) highlights the ecological relevance of drought in aseasonal tropical rainforests.</title>
        <authorList>
            <person name="Ng K.K.S."/>
            <person name="Kobayashi M.J."/>
            <person name="Fawcett J.A."/>
            <person name="Hatakeyama M."/>
            <person name="Paape T."/>
            <person name="Ng C.H."/>
            <person name="Ang C.C."/>
            <person name="Tnah L.H."/>
            <person name="Lee C.T."/>
            <person name="Nishiyama T."/>
            <person name="Sese J."/>
            <person name="O'Brien M.J."/>
            <person name="Copetti D."/>
            <person name="Mohd Noor M.I."/>
            <person name="Ong R.C."/>
            <person name="Putra M."/>
            <person name="Sireger I.Z."/>
            <person name="Indrioko S."/>
            <person name="Kosugi Y."/>
            <person name="Izuno A."/>
            <person name="Isagi Y."/>
            <person name="Lee S.L."/>
            <person name="Shimizu K.K."/>
        </authorList>
    </citation>
    <scope>NUCLEOTIDE SEQUENCE [LARGE SCALE GENOMIC DNA]</scope>
    <source>
        <strain evidence="1">214</strain>
    </source>
</reference>
<gene>
    <name evidence="1" type="ORF">SLEP1_g7851</name>
</gene>
<name>A0AAV5I602_9ROSI</name>
<organism evidence="1 2">
    <name type="scientific">Rubroshorea leprosula</name>
    <dbReference type="NCBI Taxonomy" id="152421"/>
    <lineage>
        <taxon>Eukaryota</taxon>
        <taxon>Viridiplantae</taxon>
        <taxon>Streptophyta</taxon>
        <taxon>Embryophyta</taxon>
        <taxon>Tracheophyta</taxon>
        <taxon>Spermatophyta</taxon>
        <taxon>Magnoliopsida</taxon>
        <taxon>eudicotyledons</taxon>
        <taxon>Gunneridae</taxon>
        <taxon>Pentapetalae</taxon>
        <taxon>rosids</taxon>
        <taxon>malvids</taxon>
        <taxon>Malvales</taxon>
        <taxon>Dipterocarpaceae</taxon>
        <taxon>Rubroshorea</taxon>
    </lineage>
</organism>
<dbReference type="Proteomes" id="UP001054252">
    <property type="component" value="Unassembled WGS sequence"/>
</dbReference>
<evidence type="ECO:0000313" key="1">
    <source>
        <dbReference type="EMBL" id="GKU94347.1"/>
    </source>
</evidence>
<keyword evidence="2" id="KW-1185">Reference proteome</keyword>
<sequence length="59" mass="6991">MKGRTRIPKFSTHIEKGFVLFWVFSFAVPQTTRRLRPCNLASCPSFPISQFWFRYVYGS</sequence>
<accession>A0AAV5I602</accession>
<dbReference type="EMBL" id="BPVZ01000008">
    <property type="protein sequence ID" value="GKU94347.1"/>
    <property type="molecule type" value="Genomic_DNA"/>
</dbReference>